<keyword evidence="4" id="KW-0689">Ribosomal protein</keyword>
<evidence type="ECO:0000313" key="5">
    <source>
        <dbReference type="Proteomes" id="UP001152797"/>
    </source>
</evidence>
<feature type="transmembrane region" description="Helical" evidence="1">
    <location>
        <begin position="828"/>
        <end position="847"/>
    </location>
</feature>
<sequence>MLAGCQNEGPGSAAIVAGSCGGTRFNHFSFESWQGYESYLVDAFKIFGNKAPRLLGDLGYKGSEGMFILEGSLQRALNMSGLGLDFYRNWNADWFSPSTYTAKITDIDLSRLQTCADSVMKTYPEIAETYLAATGDSGGVKTVNGKVVLDCWQDKWWVAPACRSTPGSCTPCTTAQAGWGLIPMVQQATFHNMPVAFATAIIEPDQYIPLGREYQSLTYWWWPDTMFTLDNPVLVQFPAFNAAEHAVENYRTMKDNTRLTNWAAGGIEVAADKAAHLAEKINAIYSAEITVMLKRYVQLGNDPWESACEWLKGNDNLWQSWMPNETACTSGKGLVDSNGDFITDRARAVGCETCPVGHYSKEQGATRVCTPCTKGNYQSLPGEDVCLPCERGKVAGQDGMRACTACPLGEYAEGTGMINCSICGNGTGQEDKWTTSEPVMSQGKETWIQVQGADNISYCGCVAGTYLWNGRCEECIEGSICEGSSKLLLAPGYYSRATEPGEVYYCFGERVRCPGGEPGTCAFGRDTSTIACSACEIGLHSRDGICVQCGGGDYALVTIVGILGCIMIAVLYVVLMNEGQKSKQPGSLLIAALGMGQMVTIVQSLDAGMADPPGRGGVKTIGEKMRQLTVVQQFKIDWGEPFASILVALEVMAFDLDMISIGCVAPMEPVMKFATRTLMVLLLFAVASVVHFGYLAWQRSRGGAQAGKGFQISLLLRTAGTLFMVFFISLCSSLLAPFRRNQHPNGRWTVQAYHGVYCNGEGEHLSMSIIGGLACLLPLGFLAICVWVARLKDLKILKLKIHGLQTADVKFLRACSFLFMRFRPGAEAFSVLFLVRNALVVLCPLFPGASAKVVSMNLILYGSLVMVAYSKPWRAMVCNFLDMMLVTGMLVILDMGSLFVEDNDGGTTMVICLIFSALMLLSIIASVFYGIAKHFIQKYRKPFKFFLCHQKIAAGSMARLLKIELQKRGSKYSTFVDCDDLNDLTRLFSYVGQDTETFVIMGSPDIMTRKWCVGEMCTARSHKVNTVLLMWPDFVKPDKAFIENYESIVPDIVELANYNIGLQEVQDTMAWISTVETIDVPGLISGEAIEHICGQMTGTTRSRSIADTREAPDCIILSDLDNMEAAATAYVLLALIVPKLVGGQKNNMPAVLQKDRSVPDTVCSALVICSDGCFKQFQFGDWLMQVAKLPGCCVLPIIAEDGFRFPSPSYYEEISGMPQLEMLDLPIYIRAIKAVFQEIAVVFSPQNYSSTQEDLDLRAKQVAWRISSGALKSLYQKIMAKDDDEAGDAAVAGDGEKKALEDAPSNLVMPTPEQVLEEMF</sequence>
<dbReference type="PANTHER" id="PTHR46967:SF2">
    <property type="entry name" value="SUSHI, VON WILLEBRAND FACTOR TYPE A, EGF AND PENTRAXIN DOMAIN-CONTAINING PROTEIN 1-LIKE"/>
    <property type="match status" value="1"/>
</dbReference>
<reference evidence="3" key="2">
    <citation type="submission" date="2024-04" db="EMBL/GenBank/DDBJ databases">
        <authorList>
            <person name="Chen Y."/>
            <person name="Shah S."/>
            <person name="Dougan E. K."/>
            <person name="Thang M."/>
            <person name="Chan C."/>
        </authorList>
    </citation>
    <scope>NUCLEOTIDE SEQUENCE [LARGE SCALE GENOMIC DNA]</scope>
</reference>
<evidence type="ECO:0000256" key="1">
    <source>
        <dbReference type="SAM" id="Phobius"/>
    </source>
</evidence>
<feature type="transmembrane region" description="Helical" evidence="1">
    <location>
        <begin position="677"/>
        <end position="697"/>
    </location>
</feature>
<feature type="transmembrane region" description="Helical" evidence="1">
    <location>
        <begin position="906"/>
        <end position="931"/>
    </location>
</feature>
<dbReference type="InterPro" id="IPR009030">
    <property type="entry name" value="Growth_fac_rcpt_cys_sf"/>
</dbReference>
<name>A0A9P1FFR8_9DINO</name>
<evidence type="ECO:0000313" key="2">
    <source>
        <dbReference type="EMBL" id="CAI3975379.1"/>
    </source>
</evidence>
<dbReference type="EMBL" id="CAMXCT030000200">
    <property type="protein sequence ID" value="CAL4762691.1"/>
    <property type="molecule type" value="Genomic_DNA"/>
</dbReference>
<feature type="transmembrane region" description="Helical" evidence="1">
    <location>
        <begin position="881"/>
        <end position="900"/>
    </location>
</feature>
<dbReference type="CDD" id="cd00185">
    <property type="entry name" value="TNFRSF"/>
    <property type="match status" value="1"/>
</dbReference>
<feature type="transmembrane region" description="Helical" evidence="1">
    <location>
        <begin position="769"/>
        <end position="789"/>
    </location>
</feature>
<keyword evidence="1" id="KW-0472">Membrane</keyword>
<dbReference type="Gene3D" id="2.10.50.10">
    <property type="entry name" value="Tumor Necrosis Factor Receptor, subunit A, domain 2"/>
    <property type="match status" value="1"/>
</dbReference>
<comment type="caution">
    <text evidence="2">The sequence shown here is derived from an EMBL/GenBank/DDBJ whole genome shotgun (WGS) entry which is preliminary data.</text>
</comment>
<dbReference type="EMBL" id="CAMXCT020000200">
    <property type="protein sequence ID" value="CAL1128754.1"/>
    <property type="molecule type" value="Genomic_DNA"/>
</dbReference>
<feature type="transmembrane region" description="Helical" evidence="1">
    <location>
        <begin position="853"/>
        <end position="869"/>
    </location>
</feature>
<feature type="transmembrane region" description="Helical" evidence="1">
    <location>
        <begin position="554"/>
        <end position="575"/>
    </location>
</feature>
<keyword evidence="1" id="KW-1133">Transmembrane helix</keyword>
<dbReference type="SUPFAM" id="SSF57184">
    <property type="entry name" value="Growth factor receptor domain"/>
    <property type="match status" value="1"/>
</dbReference>
<organism evidence="2">
    <name type="scientific">Cladocopium goreaui</name>
    <dbReference type="NCBI Taxonomy" id="2562237"/>
    <lineage>
        <taxon>Eukaryota</taxon>
        <taxon>Sar</taxon>
        <taxon>Alveolata</taxon>
        <taxon>Dinophyceae</taxon>
        <taxon>Suessiales</taxon>
        <taxon>Symbiodiniaceae</taxon>
        <taxon>Cladocopium</taxon>
    </lineage>
</organism>
<keyword evidence="1" id="KW-0812">Transmembrane</keyword>
<gene>
    <name evidence="2" type="ORF">C1SCF055_LOCUS3711</name>
</gene>
<dbReference type="PANTHER" id="PTHR46967">
    <property type="entry name" value="INSULIN-LIKE GROWTH FACTOR BINDING PROTEIN,N-TERMINAL"/>
    <property type="match status" value="1"/>
</dbReference>
<keyword evidence="5" id="KW-1185">Reference proteome</keyword>
<dbReference type="OrthoDB" id="418110at2759"/>
<dbReference type="Proteomes" id="UP001152797">
    <property type="component" value="Unassembled WGS sequence"/>
</dbReference>
<protein>
    <submittedName>
        <fullName evidence="4">40S ribosomal protein S6</fullName>
    </submittedName>
</protein>
<dbReference type="EMBL" id="CAMXCT010000200">
    <property type="protein sequence ID" value="CAI3975379.1"/>
    <property type="molecule type" value="Genomic_DNA"/>
</dbReference>
<reference evidence="2" key="1">
    <citation type="submission" date="2022-10" db="EMBL/GenBank/DDBJ databases">
        <authorList>
            <person name="Chen Y."/>
            <person name="Dougan E. K."/>
            <person name="Chan C."/>
            <person name="Rhodes N."/>
            <person name="Thang M."/>
        </authorList>
    </citation>
    <scope>NUCLEOTIDE SEQUENCE</scope>
</reference>
<dbReference type="SMART" id="SM01411">
    <property type="entry name" value="Ephrin_rec_like"/>
    <property type="match status" value="2"/>
</dbReference>
<evidence type="ECO:0000313" key="4">
    <source>
        <dbReference type="EMBL" id="CAL4762691.1"/>
    </source>
</evidence>
<dbReference type="GO" id="GO:0005840">
    <property type="term" value="C:ribosome"/>
    <property type="evidence" value="ECO:0007669"/>
    <property type="project" value="UniProtKB-KW"/>
</dbReference>
<feature type="transmembrane region" description="Helical" evidence="1">
    <location>
        <begin position="718"/>
        <end position="738"/>
    </location>
</feature>
<feature type="transmembrane region" description="Helical" evidence="1">
    <location>
        <begin position="587"/>
        <end position="605"/>
    </location>
</feature>
<accession>A0A9P1FFR8</accession>
<proteinExistence type="predicted"/>
<keyword evidence="4" id="KW-0687">Ribonucleoprotein</keyword>
<evidence type="ECO:0000313" key="3">
    <source>
        <dbReference type="EMBL" id="CAL1128754.1"/>
    </source>
</evidence>